<comment type="similarity">
    <text evidence="1 9">Belongs to the peptidase A1 family.</text>
</comment>
<dbReference type="GO" id="GO:0005764">
    <property type="term" value="C:lysosome"/>
    <property type="evidence" value="ECO:0007669"/>
    <property type="project" value="TreeGrafter"/>
</dbReference>
<keyword evidence="4 9" id="KW-0378">Hydrolase</keyword>
<evidence type="ECO:0000256" key="7">
    <source>
        <dbReference type="PIRSR" id="PIRSR601461-1"/>
    </source>
</evidence>
<dbReference type="FunFam" id="2.40.70.10:FF:000008">
    <property type="entry name" value="Cathepsin D"/>
    <property type="match status" value="1"/>
</dbReference>
<evidence type="ECO:0000256" key="4">
    <source>
        <dbReference type="ARBA" id="ARBA00022801"/>
    </source>
</evidence>
<evidence type="ECO:0000313" key="13">
    <source>
        <dbReference type="WBParaSite" id="HCON_00098500-00001"/>
    </source>
</evidence>
<dbReference type="PANTHER" id="PTHR47966">
    <property type="entry name" value="BETA-SITE APP-CLEAVING ENZYME, ISOFORM A-RELATED"/>
    <property type="match status" value="1"/>
</dbReference>
<evidence type="ECO:0000256" key="8">
    <source>
        <dbReference type="PIRSR" id="PIRSR601461-2"/>
    </source>
</evidence>
<evidence type="ECO:0000256" key="9">
    <source>
        <dbReference type="RuleBase" id="RU000454"/>
    </source>
</evidence>
<feature type="active site" evidence="7">
    <location>
        <position position="281"/>
    </location>
</feature>
<dbReference type="Pfam" id="PF00026">
    <property type="entry name" value="Asp"/>
    <property type="match status" value="1"/>
</dbReference>
<organism evidence="12 13">
    <name type="scientific">Haemonchus contortus</name>
    <name type="common">Barber pole worm</name>
    <dbReference type="NCBI Taxonomy" id="6289"/>
    <lineage>
        <taxon>Eukaryota</taxon>
        <taxon>Metazoa</taxon>
        <taxon>Ecdysozoa</taxon>
        <taxon>Nematoda</taxon>
        <taxon>Chromadorea</taxon>
        <taxon>Rhabditida</taxon>
        <taxon>Rhabditina</taxon>
        <taxon>Rhabditomorpha</taxon>
        <taxon>Strongyloidea</taxon>
        <taxon>Trichostrongylidae</taxon>
        <taxon>Haemonchus</taxon>
    </lineage>
</organism>
<feature type="domain" description="Peptidase A1" evidence="11">
    <location>
        <begin position="71"/>
        <end position="384"/>
    </location>
</feature>
<feature type="disulfide bond" evidence="8">
    <location>
        <begin position="311"/>
        <end position="345"/>
    </location>
</feature>
<proteinExistence type="inferred from homology"/>
<name>A0A7I4YIM2_HAECO</name>
<dbReference type="OMA" id="PISIHYG"/>
<accession>A0A7I4YIM2</accession>
<keyword evidence="10" id="KW-0732">Signal</keyword>
<keyword evidence="12" id="KW-1185">Reference proteome</keyword>
<reference evidence="13" key="1">
    <citation type="submission" date="2020-12" db="UniProtKB">
        <authorList>
            <consortium name="WormBaseParasite"/>
        </authorList>
    </citation>
    <scope>IDENTIFICATION</scope>
    <source>
        <strain evidence="13">MHco3</strain>
    </source>
</reference>
<evidence type="ECO:0000259" key="11">
    <source>
        <dbReference type="PROSITE" id="PS51767"/>
    </source>
</evidence>
<dbReference type="SUPFAM" id="SSF50630">
    <property type="entry name" value="Acid proteases"/>
    <property type="match status" value="1"/>
</dbReference>
<sequence length="387" mass="42719">MILLLLFLLSSPWMGINALVRVPIKKTTLSRSSYNVEAISEYLKQKYIANYTYGSNHDFTEGLSNYMNNQYYGTIQIGTLPQTFKVLFDTGSSNLWIPCWDCPQSDKACQNHDKFYCDQSSTCNHTDQPISIHYGTGSMQGHVDHDIVCFGTDEKYCTDSSQGFGCATKEPGNTFIYAPFDGILGMAWDSIAKDSIPQPLDQIYANKNLCPEALVAFYLNRDLQQNVIGGELTLCGMDKSQYKDPIVWEELTSETYWQIRLSDVALNGTSITFGPTSAIVDSGTSLIAGPPSVIQTIQQKIGADENGGIDCNTIPQLPQIAFIIHGTEMILNGYNYVIKYNDGSCTSGFQEIDIPGGPSWILGDVFIGAFYSVFDHGNKRVGFAVAV</sequence>
<keyword evidence="3 9" id="KW-0064">Aspartyl protease</keyword>
<keyword evidence="2 9" id="KW-0645">Protease</keyword>
<dbReference type="PROSITE" id="PS00141">
    <property type="entry name" value="ASP_PROTEASE"/>
    <property type="match status" value="2"/>
</dbReference>
<dbReference type="Proteomes" id="UP000025227">
    <property type="component" value="Unplaced"/>
</dbReference>
<dbReference type="PROSITE" id="PS51767">
    <property type="entry name" value="PEPTIDASE_A1"/>
    <property type="match status" value="1"/>
</dbReference>
<evidence type="ECO:0000256" key="6">
    <source>
        <dbReference type="ARBA" id="ARBA00023180"/>
    </source>
</evidence>
<keyword evidence="5 8" id="KW-1015">Disulfide bond</keyword>
<dbReference type="InterPro" id="IPR001969">
    <property type="entry name" value="Aspartic_peptidase_AS"/>
</dbReference>
<dbReference type="OrthoDB" id="5839471at2759"/>
<dbReference type="InterPro" id="IPR001461">
    <property type="entry name" value="Aspartic_peptidase_A1"/>
</dbReference>
<evidence type="ECO:0000313" key="12">
    <source>
        <dbReference type="Proteomes" id="UP000025227"/>
    </source>
</evidence>
<dbReference type="PRINTS" id="PR00792">
    <property type="entry name" value="PEPSIN"/>
</dbReference>
<dbReference type="PANTHER" id="PTHR47966:SF40">
    <property type="entry name" value="ASPARTIC PROTEASE 3"/>
    <property type="match status" value="1"/>
</dbReference>
<dbReference type="InterPro" id="IPR033121">
    <property type="entry name" value="PEPTIDASE_A1"/>
</dbReference>
<feature type="disulfide bond" evidence="8">
    <location>
        <begin position="102"/>
        <end position="109"/>
    </location>
</feature>
<dbReference type="GO" id="GO:0006508">
    <property type="term" value="P:proteolysis"/>
    <property type="evidence" value="ECO:0007669"/>
    <property type="project" value="UniProtKB-KW"/>
</dbReference>
<dbReference type="WBParaSite" id="HCON_00098500-00001">
    <property type="protein sequence ID" value="HCON_00098500-00001"/>
    <property type="gene ID" value="HCON_00098500"/>
</dbReference>
<evidence type="ECO:0000256" key="10">
    <source>
        <dbReference type="SAM" id="SignalP"/>
    </source>
</evidence>
<feature type="chain" id="PRO_5029514606" evidence="10">
    <location>
        <begin position="19"/>
        <end position="387"/>
    </location>
</feature>
<feature type="signal peptide" evidence="10">
    <location>
        <begin position="1"/>
        <end position="18"/>
    </location>
</feature>
<keyword evidence="6" id="KW-0325">Glycoprotein</keyword>
<dbReference type="AlphaFoldDB" id="A0A7I4YIM2"/>
<evidence type="ECO:0000256" key="1">
    <source>
        <dbReference type="ARBA" id="ARBA00007447"/>
    </source>
</evidence>
<evidence type="ECO:0000256" key="5">
    <source>
        <dbReference type="ARBA" id="ARBA00023157"/>
    </source>
</evidence>
<evidence type="ECO:0000256" key="3">
    <source>
        <dbReference type="ARBA" id="ARBA00022750"/>
    </source>
</evidence>
<dbReference type="Gene3D" id="2.40.70.10">
    <property type="entry name" value="Acid Proteases"/>
    <property type="match status" value="2"/>
</dbReference>
<dbReference type="GO" id="GO:0004190">
    <property type="term" value="F:aspartic-type endopeptidase activity"/>
    <property type="evidence" value="ECO:0007669"/>
    <property type="project" value="UniProtKB-KW"/>
</dbReference>
<evidence type="ECO:0000256" key="2">
    <source>
        <dbReference type="ARBA" id="ARBA00022670"/>
    </source>
</evidence>
<dbReference type="FunFam" id="2.40.70.10:FF:000002">
    <property type="entry name" value="Vacuolar aspartic proteinase"/>
    <property type="match status" value="1"/>
</dbReference>
<dbReference type="InterPro" id="IPR021109">
    <property type="entry name" value="Peptidase_aspartic_dom_sf"/>
</dbReference>
<protein>
    <submittedName>
        <fullName evidence="13">Peptidase A1 domain-containing protein</fullName>
    </submittedName>
</protein>
<feature type="active site" evidence="7">
    <location>
        <position position="89"/>
    </location>
</feature>